<dbReference type="InterPro" id="IPR016566">
    <property type="entry name" value="UCP010219"/>
</dbReference>
<evidence type="ECO:0000313" key="2">
    <source>
        <dbReference type="EMBL" id="CAB4902245.1"/>
    </source>
</evidence>
<gene>
    <name evidence="2" type="ORF">UFOPK3608_00400</name>
</gene>
<protein>
    <submittedName>
        <fullName evidence="2">Unannotated protein</fullName>
    </submittedName>
</protein>
<feature type="transmembrane region" description="Helical" evidence="1">
    <location>
        <begin position="71"/>
        <end position="88"/>
    </location>
</feature>
<keyword evidence="1" id="KW-1133">Transmembrane helix</keyword>
<feature type="transmembrane region" description="Helical" evidence="1">
    <location>
        <begin position="142"/>
        <end position="162"/>
    </location>
</feature>
<dbReference type="AlphaFoldDB" id="A0A6J7GB04"/>
<feature type="transmembrane region" description="Helical" evidence="1">
    <location>
        <begin position="22"/>
        <end position="40"/>
    </location>
</feature>
<reference evidence="2" key="1">
    <citation type="submission" date="2020-05" db="EMBL/GenBank/DDBJ databases">
        <authorList>
            <person name="Chiriac C."/>
            <person name="Salcher M."/>
            <person name="Ghai R."/>
            <person name="Kavagutti S V."/>
        </authorList>
    </citation>
    <scope>NUCLEOTIDE SEQUENCE</scope>
</reference>
<feature type="transmembrane region" description="Helical" evidence="1">
    <location>
        <begin position="46"/>
        <end position="64"/>
    </location>
</feature>
<organism evidence="2">
    <name type="scientific">freshwater metagenome</name>
    <dbReference type="NCBI Taxonomy" id="449393"/>
    <lineage>
        <taxon>unclassified sequences</taxon>
        <taxon>metagenomes</taxon>
        <taxon>ecological metagenomes</taxon>
    </lineage>
</organism>
<keyword evidence="1" id="KW-0812">Transmembrane</keyword>
<sequence length="207" mass="22660">MSYQGHNDDKDKVISALGGKRGLIDSGLPALVFLIVFNISGKDVNTSIYSAVALSIILTALRLVKRETIQHAFSGLVGVAICALFSKRSGNAADFYLPGLYINIGYGLLYAIANLVKWPILGVMLGPILGENFMWRKDSARLAAYIKAGWLWVGMFSIRLVVQYPLYKSGNINALGTARLVMGYPLFIATAWATWQVLKKTPTTKID</sequence>
<dbReference type="PIRSF" id="PIRSF010219">
    <property type="entry name" value="UCP010219"/>
    <property type="match status" value="1"/>
</dbReference>
<accession>A0A6J7GB04</accession>
<feature type="transmembrane region" description="Helical" evidence="1">
    <location>
        <begin position="108"/>
        <end position="130"/>
    </location>
</feature>
<feature type="transmembrane region" description="Helical" evidence="1">
    <location>
        <begin position="174"/>
        <end position="195"/>
    </location>
</feature>
<dbReference type="EMBL" id="CAFBMP010000013">
    <property type="protein sequence ID" value="CAB4902245.1"/>
    <property type="molecule type" value="Genomic_DNA"/>
</dbReference>
<evidence type="ECO:0000256" key="1">
    <source>
        <dbReference type="SAM" id="Phobius"/>
    </source>
</evidence>
<proteinExistence type="predicted"/>
<name>A0A6J7GB04_9ZZZZ</name>
<dbReference type="Pfam" id="PF11361">
    <property type="entry name" value="DUF3159"/>
    <property type="match status" value="1"/>
</dbReference>
<keyword evidence="1" id="KW-0472">Membrane</keyword>